<dbReference type="SUPFAM" id="SSF49503">
    <property type="entry name" value="Cupredoxins"/>
    <property type="match status" value="1"/>
</dbReference>
<name>A0A2N1M645_9GLOM</name>
<reference evidence="4 5" key="2">
    <citation type="submission" date="2017-10" db="EMBL/GenBank/DDBJ databases">
        <title>Extensive intraspecific genome diversity in a model arbuscular mycorrhizal fungus.</title>
        <authorList>
            <person name="Chen E.C.H."/>
            <person name="Morin E."/>
            <person name="Baudet D."/>
            <person name="Noel J."/>
            <person name="Ndikumana S."/>
            <person name="Charron P."/>
            <person name="St-Onge C."/>
            <person name="Giorgi J."/>
            <person name="Grigoriev I.V."/>
            <person name="Roux C."/>
            <person name="Martin F.M."/>
            <person name="Corradi N."/>
        </authorList>
    </citation>
    <scope>NUCLEOTIDE SEQUENCE [LARGE SCALE GENOMIC DNA]</scope>
    <source>
        <strain evidence="4 5">C2</strain>
    </source>
</reference>
<feature type="domain" description="Plastocyanin-like" evidence="3">
    <location>
        <begin position="1"/>
        <end position="63"/>
    </location>
</feature>
<evidence type="ECO:0000256" key="1">
    <source>
        <dbReference type="ARBA" id="ARBA00010609"/>
    </source>
</evidence>
<protein>
    <submittedName>
        <fullName evidence="4">Diphenol oxidase</fullName>
    </submittedName>
</protein>
<accession>A0A2N1M645</accession>
<dbReference type="PANTHER" id="PTHR11709">
    <property type="entry name" value="MULTI-COPPER OXIDASE"/>
    <property type="match status" value="1"/>
</dbReference>
<dbReference type="Pfam" id="PF07732">
    <property type="entry name" value="Cu-oxidase_3"/>
    <property type="match status" value="1"/>
</dbReference>
<evidence type="ECO:0000256" key="2">
    <source>
        <dbReference type="ARBA" id="ARBA00023008"/>
    </source>
</evidence>
<proteinExistence type="inferred from homology"/>
<dbReference type="Proteomes" id="UP000233469">
    <property type="component" value="Unassembled WGS sequence"/>
</dbReference>
<dbReference type="EMBL" id="LLXL01004747">
    <property type="protein sequence ID" value="PKK57106.1"/>
    <property type="molecule type" value="Genomic_DNA"/>
</dbReference>
<comment type="similarity">
    <text evidence="1">Belongs to the multicopper oxidase family.</text>
</comment>
<reference evidence="4 5" key="1">
    <citation type="submission" date="2016-04" db="EMBL/GenBank/DDBJ databases">
        <title>Genome analyses suggest a sexual origin of heterokaryosis in a supposedly ancient asexual fungus.</title>
        <authorList>
            <person name="Ropars J."/>
            <person name="Sedzielewska K."/>
            <person name="Noel J."/>
            <person name="Charron P."/>
            <person name="Farinelli L."/>
            <person name="Marton T."/>
            <person name="Kruger M."/>
            <person name="Pelin A."/>
            <person name="Brachmann A."/>
            <person name="Corradi N."/>
        </authorList>
    </citation>
    <scope>NUCLEOTIDE SEQUENCE [LARGE SCALE GENOMIC DNA]</scope>
    <source>
        <strain evidence="4 5">C2</strain>
    </source>
</reference>
<dbReference type="PANTHER" id="PTHR11709:SF511">
    <property type="entry name" value="LACCASE"/>
    <property type="match status" value="1"/>
</dbReference>
<dbReference type="GO" id="GO:0016491">
    <property type="term" value="F:oxidoreductase activity"/>
    <property type="evidence" value="ECO:0007669"/>
    <property type="project" value="TreeGrafter"/>
</dbReference>
<gene>
    <name evidence="4" type="ORF">RhiirC2_764110</name>
</gene>
<feature type="non-terminal residue" evidence="4">
    <location>
        <position position="88"/>
    </location>
</feature>
<dbReference type="Gene3D" id="2.60.40.420">
    <property type="entry name" value="Cupredoxins - blue copper proteins"/>
    <property type="match status" value="1"/>
</dbReference>
<dbReference type="InterPro" id="IPR045087">
    <property type="entry name" value="Cu-oxidase_fam"/>
</dbReference>
<sequence>MFQRGTPWFDGVPGQTQCLIPDNYAFTYDFTVPDQAGTYWYHSHAMTQYVDGVVGALIIHDPDDPYLNEYDEEIIVMLTDYHHTEAEI</sequence>
<dbReference type="InterPro" id="IPR011707">
    <property type="entry name" value="Cu-oxidase-like_N"/>
</dbReference>
<comment type="caution">
    <text evidence="4">The sequence shown here is derived from an EMBL/GenBank/DDBJ whole genome shotgun (WGS) entry which is preliminary data.</text>
</comment>
<evidence type="ECO:0000313" key="5">
    <source>
        <dbReference type="Proteomes" id="UP000233469"/>
    </source>
</evidence>
<keyword evidence="2" id="KW-0186">Copper</keyword>
<organism evidence="4 5">
    <name type="scientific">Rhizophagus irregularis</name>
    <dbReference type="NCBI Taxonomy" id="588596"/>
    <lineage>
        <taxon>Eukaryota</taxon>
        <taxon>Fungi</taxon>
        <taxon>Fungi incertae sedis</taxon>
        <taxon>Mucoromycota</taxon>
        <taxon>Glomeromycotina</taxon>
        <taxon>Glomeromycetes</taxon>
        <taxon>Glomerales</taxon>
        <taxon>Glomeraceae</taxon>
        <taxon>Rhizophagus</taxon>
    </lineage>
</organism>
<evidence type="ECO:0000313" key="4">
    <source>
        <dbReference type="EMBL" id="PKK57106.1"/>
    </source>
</evidence>
<dbReference type="InterPro" id="IPR008972">
    <property type="entry name" value="Cupredoxin"/>
</dbReference>
<dbReference type="GO" id="GO:0005507">
    <property type="term" value="F:copper ion binding"/>
    <property type="evidence" value="ECO:0007669"/>
    <property type="project" value="InterPro"/>
</dbReference>
<dbReference type="AlphaFoldDB" id="A0A2N1M645"/>
<evidence type="ECO:0000259" key="3">
    <source>
        <dbReference type="Pfam" id="PF07732"/>
    </source>
</evidence>